<dbReference type="PROSITE" id="PS50297">
    <property type="entry name" value="ANK_REP_REGION"/>
    <property type="match status" value="1"/>
</dbReference>
<accession>A0A8H6F7Q2</accession>
<dbReference type="SUPFAM" id="SSF48403">
    <property type="entry name" value="Ankyrin repeat"/>
    <property type="match status" value="1"/>
</dbReference>
<feature type="repeat" description="ANK" evidence="3">
    <location>
        <begin position="334"/>
        <end position="366"/>
    </location>
</feature>
<dbReference type="PANTHER" id="PTHR24126:SF14">
    <property type="entry name" value="ANK_REP_REGION DOMAIN-CONTAINING PROTEIN"/>
    <property type="match status" value="1"/>
</dbReference>
<protein>
    <recommendedName>
        <fullName evidence="8">Fungal N-terminal domain-containing protein</fullName>
    </recommendedName>
</protein>
<evidence type="ECO:0000313" key="7">
    <source>
        <dbReference type="Proteomes" id="UP000593566"/>
    </source>
</evidence>
<keyword evidence="5" id="KW-0732">Signal</keyword>
<gene>
    <name evidence="6" type="ORF">HO133_006571</name>
</gene>
<keyword evidence="1" id="KW-0677">Repeat</keyword>
<feature type="chain" id="PRO_5034410253" description="Fungal N-terminal domain-containing protein" evidence="5">
    <location>
        <begin position="25"/>
        <end position="748"/>
    </location>
</feature>
<feature type="region of interest" description="Disordered" evidence="4">
    <location>
        <begin position="603"/>
        <end position="624"/>
    </location>
</feature>
<evidence type="ECO:0000256" key="5">
    <source>
        <dbReference type="SAM" id="SignalP"/>
    </source>
</evidence>
<keyword evidence="7" id="KW-1185">Reference proteome</keyword>
<dbReference type="InterPro" id="IPR002110">
    <property type="entry name" value="Ankyrin_rpt"/>
</dbReference>
<dbReference type="EMBL" id="JACCJB010000025">
    <property type="protein sequence ID" value="KAF6217744.1"/>
    <property type="molecule type" value="Genomic_DNA"/>
</dbReference>
<dbReference type="PROSITE" id="PS50088">
    <property type="entry name" value="ANK_REPEAT"/>
    <property type="match status" value="1"/>
</dbReference>
<dbReference type="Proteomes" id="UP000593566">
    <property type="component" value="Unassembled WGS sequence"/>
</dbReference>
<name>A0A8H6F7Q2_9LECA</name>
<evidence type="ECO:0000256" key="3">
    <source>
        <dbReference type="PROSITE-ProRule" id="PRU00023"/>
    </source>
</evidence>
<dbReference type="Gene3D" id="1.25.40.20">
    <property type="entry name" value="Ankyrin repeat-containing domain"/>
    <property type="match status" value="1"/>
</dbReference>
<dbReference type="RefSeq" id="XP_037147179.1">
    <property type="nucleotide sequence ID" value="XM_037297469.1"/>
</dbReference>
<organism evidence="6 7">
    <name type="scientific">Letharia lupina</name>
    <dbReference type="NCBI Taxonomy" id="560253"/>
    <lineage>
        <taxon>Eukaryota</taxon>
        <taxon>Fungi</taxon>
        <taxon>Dikarya</taxon>
        <taxon>Ascomycota</taxon>
        <taxon>Pezizomycotina</taxon>
        <taxon>Lecanoromycetes</taxon>
        <taxon>OSLEUM clade</taxon>
        <taxon>Lecanoromycetidae</taxon>
        <taxon>Lecanorales</taxon>
        <taxon>Lecanorineae</taxon>
        <taxon>Parmeliaceae</taxon>
        <taxon>Letharia</taxon>
    </lineage>
</organism>
<evidence type="ECO:0000313" key="6">
    <source>
        <dbReference type="EMBL" id="KAF6217744.1"/>
    </source>
</evidence>
<dbReference type="AlphaFoldDB" id="A0A8H6F7Q2"/>
<evidence type="ECO:0000256" key="2">
    <source>
        <dbReference type="ARBA" id="ARBA00023043"/>
    </source>
</evidence>
<feature type="region of interest" description="Disordered" evidence="4">
    <location>
        <begin position="723"/>
        <end position="748"/>
    </location>
</feature>
<dbReference type="InterPro" id="IPR036770">
    <property type="entry name" value="Ankyrin_rpt-contain_sf"/>
</dbReference>
<evidence type="ECO:0000256" key="1">
    <source>
        <dbReference type="ARBA" id="ARBA00022737"/>
    </source>
</evidence>
<comment type="caution">
    <text evidence="6">The sequence shown here is derived from an EMBL/GenBank/DDBJ whole genome shotgun (WGS) entry which is preliminary data.</text>
</comment>
<sequence length="748" mass="84460">MAEPLSTVASGIAVLSIAVQLAESVKSLCDFWTSIKEAPEDIQAISTDLDLLSSVLTRIAYETQHVEPDATLVATLNGCWIKVKILTTLLNEIEPGFASTRSRVRKWTAFRAVLKHGQLMKFQAALERLKGTLLLVQQYQYSRLSRNRHISLERSLMNITQSVSSLSIQQQSETAGRLPSAVSDVHANSAGFRAEEWDAAKSFAADSQPTQNDPSISGEFWRRQAWVKSTWRMEKSTMEYFLGTVRADSNIQLQIPRERHGLTPYERDQCEHETSYTIYPATWLVRMGVHYGLRLKFLSSSTQGWQTTLKAFCPVPDDAVIFEFCRQGNLPAVRRYTPLHFAAQNYHPELCKVLKSAGADVSTLTHNAETPMEVAADGLWDTTYATLSEVFDTLRLLTDSMDFSDENGDGWGVLRTLFDTARDILCRGTIRSSLKLDPISRFSAVQEASDLLLNLGDAETINAGIQFRDGYTILHDFVAYAYPVSTVLAKGPDLHRRVLDYDYTPQEESPTSLAMYSSWAFTEWLRGLVTIKVKFEEFIDEELKRNPLVHTGWEKETLHDLFAYHHRPDLDVEGYTCSDCTKPISYNAVQPHWRHMLERIKQRIDPDGPGQTDSQVGEKENTDVRKIAETASSSDDPTHEPDMTGNVLLVDSNELFSESDSKSESELEEDVHGYPAMVPIRSDCVYAPNEVICVDCWLHYRKTGTRRPPLPWKRRFAIGSDDDASLDEYSSSGDESSEDEFSPYHIHS</sequence>
<evidence type="ECO:0008006" key="8">
    <source>
        <dbReference type="Google" id="ProtNLM"/>
    </source>
</evidence>
<proteinExistence type="predicted"/>
<evidence type="ECO:0000256" key="4">
    <source>
        <dbReference type="SAM" id="MobiDB-lite"/>
    </source>
</evidence>
<keyword evidence="2 3" id="KW-0040">ANK repeat</keyword>
<reference evidence="6 7" key="1">
    <citation type="journal article" date="2020" name="Genomics">
        <title>Complete, high-quality genomes from long-read metagenomic sequencing of two wolf lichen thalli reveals enigmatic genome architecture.</title>
        <authorList>
            <person name="McKenzie S.K."/>
            <person name="Walston R.F."/>
            <person name="Allen J.L."/>
        </authorList>
    </citation>
    <scope>NUCLEOTIDE SEQUENCE [LARGE SCALE GENOMIC DNA]</scope>
    <source>
        <strain evidence="6">WasteWater1</strain>
    </source>
</reference>
<dbReference type="Pfam" id="PF00023">
    <property type="entry name" value="Ank"/>
    <property type="match status" value="1"/>
</dbReference>
<dbReference type="GeneID" id="59334972"/>
<feature type="signal peptide" evidence="5">
    <location>
        <begin position="1"/>
        <end position="24"/>
    </location>
</feature>
<dbReference type="PANTHER" id="PTHR24126">
    <property type="entry name" value="ANKYRIN REPEAT, PH AND SEC7 DOMAIN CONTAINING PROTEIN SECG-RELATED"/>
    <property type="match status" value="1"/>
</dbReference>